<reference evidence="2 3" key="1">
    <citation type="submission" date="2024-01" db="EMBL/GenBank/DDBJ databases">
        <title>The complete chloroplast genome sequence of Lithospermum erythrorhizon: insights into the phylogenetic relationship among Boraginaceae species and the maternal lineages of purple gromwells.</title>
        <authorList>
            <person name="Okada T."/>
            <person name="Watanabe K."/>
        </authorList>
    </citation>
    <scope>NUCLEOTIDE SEQUENCE [LARGE SCALE GENOMIC DNA]</scope>
</reference>
<proteinExistence type="predicted"/>
<comment type="caution">
    <text evidence="2">The sequence shown here is derived from an EMBL/GenBank/DDBJ whole genome shotgun (WGS) entry which is preliminary data.</text>
</comment>
<evidence type="ECO:0000256" key="1">
    <source>
        <dbReference type="SAM" id="MobiDB-lite"/>
    </source>
</evidence>
<organism evidence="2 3">
    <name type="scientific">Lithospermum erythrorhizon</name>
    <name type="common">Purple gromwell</name>
    <name type="synonym">Lithospermum officinale var. erythrorhizon</name>
    <dbReference type="NCBI Taxonomy" id="34254"/>
    <lineage>
        <taxon>Eukaryota</taxon>
        <taxon>Viridiplantae</taxon>
        <taxon>Streptophyta</taxon>
        <taxon>Embryophyta</taxon>
        <taxon>Tracheophyta</taxon>
        <taxon>Spermatophyta</taxon>
        <taxon>Magnoliopsida</taxon>
        <taxon>eudicotyledons</taxon>
        <taxon>Gunneridae</taxon>
        <taxon>Pentapetalae</taxon>
        <taxon>asterids</taxon>
        <taxon>lamiids</taxon>
        <taxon>Boraginales</taxon>
        <taxon>Boraginaceae</taxon>
        <taxon>Boraginoideae</taxon>
        <taxon>Lithospermeae</taxon>
        <taxon>Lithospermum</taxon>
    </lineage>
</organism>
<dbReference type="EMBL" id="BAABME010015034">
    <property type="protein sequence ID" value="GAA0139030.1"/>
    <property type="molecule type" value="Genomic_DNA"/>
</dbReference>
<name>A0AAV3NI97_LITER</name>
<evidence type="ECO:0000313" key="2">
    <source>
        <dbReference type="EMBL" id="GAA0139030.1"/>
    </source>
</evidence>
<dbReference type="AlphaFoldDB" id="A0AAV3NI97"/>
<accession>A0AAV3NI97</accession>
<gene>
    <name evidence="2" type="ORF">LIER_35019</name>
</gene>
<dbReference type="Proteomes" id="UP001454036">
    <property type="component" value="Unassembled WGS sequence"/>
</dbReference>
<sequence length="180" mass="19884">MEIEPNDSFNYESASGMKNAPIQEGIEGIEGVVSNDDESLKSTDQFGSKLEKELQGTKGMEWTVSKDKEIRKNTDQLGAILEQNVNKPCSDNQDSSMLIEHNDSFDGESASRMDNIIQIQKNGGSAGYEFSTDSSVWSESGAEILLRTGSGVPIMDSHGFLLGEWSWIDDLKFTCYVIPR</sequence>
<feature type="region of interest" description="Disordered" evidence="1">
    <location>
        <begin position="1"/>
        <end position="42"/>
    </location>
</feature>
<protein>
    <submittedName>
        <fullName evidence="2">Uncharacterized protein</fullName>
    </submittedName>
</protein>
<evidence type="ECO:0000313" key="3">
    <source>
        <dbReference type="Proteomes" id="UP001454036"/>
    </source>
</evidence>
<keyword evidence="3" id="KW-1185">Reference proteome</keyword>